<accession>R0GBP5</accession>
<sequence length="150" mass="17610">MFQKTNSFFHRTLHSLKSIFLRVSKKLPRPKSHLSCTFCRSNSLDGDNIYASFLNIWESDLENSIGGPLMLEHEVQEQEQDHHEKKTEACSLRSSRDCDTMERKISEMYMTETGDIEQALDVEEALHYYSRIRSPVYLNIVDKFFCDLYS</sequence>
<reference evidence="2" key="1">
    <citation type="journal article" date="2013" name="Nat. Genet.">
        <title>The Capsella rubella genome and the genomic consequences of rapid mating system evolution.</title>
        <authorList>
            <person name="Slotte T."/>
            <person name="Hazzouri K.M."/>
            <person name="Agren J.A."/>
            <person name="Koenig D."/>
            <person name="Maumus F."/>
            <person name="Guo Y.L."/>
            <person name="Steige K."/>
            <person name="Platts A.E."/>
            <person name="Escobar J.S."/>
            <person name="Newman L.K."/>
            <person name="Wang W."/>
            <person name="Mandakova T."/>
            <person name="Vello E."/>
            <person name="Smith L.M."/>
            <person name="Henz S.R."/>
            <person name="Steffen J."/>
            <person name="Takuno S."/>
            <person name="Brandvain Y."/>
            <person name="Coop G."/>
            <person name="Andolfatto P."/>
            <person name="Hu T.T."/>
            <person name="Blanchette M."/>
            <person name="Clark R.M."/>
            <person name="Quesneville H."/>
            <person name="Nordborg M."/>
            <person name="Gaut B.S."/>
            <person name="Lysak M.A."/>
            <person name="Jenkins J."/>
            <person name="Grimwood J."/>
            <person name="Chapman J."/>
            <person name="Prochnik S."/>
            <person name="Shu S."/>
            <person name="Rokhsar D."/>
            <person name="Schmutz J."/>
            <person name="Weigel D."/>
            <person name="Wright S.I."/>
        </authorList>
    </citation>
    <scope>NUCLEOTIDE SEQUENCE [LARGE SCALE GENOMIC DNA]</scope>
    <source>
        <strain evidence="2">cv. Monte Gargano</strain>
    </source>
</reference>
<dbReference type="Proteomes" id="UP000029121">
    <property type="component" value="Unassembled WGS sequence"/>
</dbReference>
<dbReference type="PANTHER" id="PTHR35461:SF8">
    <property type="entry name" value="LOW PROTEIN: ATP-DEPENDENT RNA HELICASE-LIKE PROTEIN"/>
    <property type="match status" value="1"/>
</dbReference>
<dbReference type="OrthoDB" id="1928787at2759"/>
<keyword evidence="2" id="KW-1185">Reference proteome</keyword>
<evidence type="ECO:0000313" key="1">
    <source>
        <dbReference type="EMBL" id="EOA33001.1"/>
    </source>
</evidence>
<protein>
    <recommendedName>
        <fullName evidence="3">OVATE domain-containing protein</fullName>
    </recommendedName>
</protein>
<gene>
    <name evidence="1" type="ORF">CARUB_v10016332mg</name>
</gene>
<proteinExistence type="predicted"/>
<evidence type="ECO:0008006" key="3">
    <source>
        <dbReference type="Google" id="ProtNLM"/>
    </source>
</evidence>
<dbReference type="eggNOG" id="ENOG502R1IG">
    <property type="taxonomic scope" value="Eukaryota"/>
</dbReference>
<dbReference type="PANTHER" id="PTHR35461">
    <property type="entry name" value="BNAANNG14610D PROTEIN"/>
    <property type="match status" value="1"/>
</dbReference>
<dbReference type="EMBL" id="KB870807">
    <property type="protein sequence ID" value="EOA33001.1"/>
    <property type="molecule type" value="Genomic_DNA"/>
</dbReference>
<dbReference type="AlphaFoldDB" id="R0GBP5"/>
<dbReference type="KEGG" id="crb:17890574"/>
<name>R0GBP5_9BRAS</name>
<organism evidence="1 2">
    <name type="scientific">Capsella rubella</name>
    <dbReference type="NCBI Taxonomy" id="81985"/>
    <lineage>
        <taxon>Eukaryota</taxon>
        <taxon>Viridiplantae</taxon>
        <taxon>Streptophyta</taxon>
        <taxon>Embryophyta</taxon>
        <taxon>Tracheophyta</taxon>
        <taxon>Spermatophyta</taxon>
        <taxon>Magnoliopsida</taxon>
        <taxon>eudicotyledons</taxon>
        <taxon>Gunneridae</taxon>
        <taxon>Pentapetalae</taxon>
        <taxon>rosids</taxon>
        <taxon>malvids</taxon>
        <taxon>Brassicales</taxon>
        <taxon>Brassicaceae</taxon>
        <taxon>Camelineae</taxon>
        <taxon>Capsella</taxon>
    </lineage>
</organism>
<evidence type="ECO:0000313" key="2">
    <source>
        <dbReference type="Proteomes" id="UP000029121"/>
    </source>
</evidence>
<dbReference type="STRING" id="81985.R0GBP5"/>